<dbReference type="Proteomes" id="UP000236546">
    <property type="component" value="Unassembled WGS sequence"/>
</dbReference>
<evidence type="ECO:0000313" key="3">
    <source>
        <dbReference type="Proteomes" id="UP000054821"/>
    </source>
</evidence>
<name>A0A0W7W1Z8_9HYPO</name>
<organism evidence="1 4">
    <name type="scientific">Trichoderma gamsii</name>
    <dbReference type="NCBI Taxonomy" id="398673"/>
    <lineage>
        <taxon>Eukaryota</taxon>
        <taxon>Fungi</taxon>
        <taxon>Dikarya</taxon>
        <taxon>Ascomycota</taxon>
        <taxon>Pezizomycotina</taxon>
        <taxon>Sordariomycetes</taxon>
        <taxon>Hypocreomycetidae</taxon>
        <taxon>Hypocreales</taxon>
        <taxon>Hypocreaceae</taxon>
        <taxon>Trichoderma</taxon>
    </lineage>
</organism>
<sequence>MLFSRDFIPTVLAMAMSVMHAEAAIAIGTAAGFNVMWVDGDDPCRWDRINDQGENPCNVPLANPLDNGFSYTLQGCGGNLWLDNSDGSFNSNCHSAVADLSCNVHRTYICS</sequence>
<dbReference type="RefSeq" id="XP_018665731.1">
    <property type="nucleotide sequence ID" value="XM_018800899.1"/>
</dbReference>
<accession>A0A0W7W1Z8</accession>
<dbReference type="GeneID" id="29980982"/>
<dbReference type="EMBL" id="MTYH01000007">
    <property type="protein sequence ID" value="PNP48472.1"/>
    <property type="molecule type" value="Genomic_DNA"/>
</dbReference>
<dbReference type="AlphaFoldDB" id="A0A0W7W1Z8"/>
<protein>
    <submittedName>
        <fullName evidence="1">Uncharacterized protein</fullName>
    </submittedName>
</protein>
<comment type="caution">
    <text evidence="1">The sequence shown here is derived from an EMBL/GenBank/DDBJ whole genome shotgun (WGS) entry which is preliminary data.</text>
</comment>
<evidence type="ECO:0000313" key="1">
    <source>
        <dbReference type="EMBL" id="PNP48472.1"/>
    </source>
</evidence>
<keyword evidence="3" id="KW-1185">Reference proteome</keyword>
<reference evidence="2 3" key="1">
    <citation type="journal article" date="2016" name="Genome Announc.">
        <title>Draft Whole-Genome Sequence of Trichoderma gamsii T6085, a Promising Biocontrol Agent of Fusarium Head Blight on Wheat.</title>
        <authorList>
            <person name="Baroncelli R."/>
            <person name="Zapparata A."/>
            <person name="Piaggeschi G."/>
            <person name="Sarrocco S."/>
            <person name="Vannacci G."/>
        </authorList>
    </citation>
    <scope>NUCLEOTIDE SEQUENCE [LARGE SCALE GENOMIC DNA]</scope>
    <source>
        <strain evidence="2 3">T6085</strain>
    </source>
</reference>
<gene>
    <name evidence="2" type="ORF">TGAM01_v205818</name>
    <name evidence="1" type="ORF">TGAMA5MH_00510</name>
</gene>
<reference evidence="2" key="3">
    <citation type="submission" date="2017-08" db="EMBL/GenBank/DDBJ databases">
        <title>Trichoderma gamsii strain T6085, whole genome shotgun sequencing project.</title>
        <authorList>
            <person name="Baroncelli R."/>
        </authorList>
    </citation>
    <scope>NUCLEOTIDE SEQUENCE</scope>
    <source>
        <strain evidence="2">T6085</strain>
    </source>
</reference>
<evidence type="ECO:0000313" key="2">
    <source>
        <dbReference type="EMBL" id="PON25524.1"/>
    </source>
</evidence>
<dbReference type="OrthoDB" id="5359219at2759"/>
<evidence type="ECO:0000313" key="4">
    <source>
        <dbReference type="Proteomes" id="UP000236546"/>
    </source>
</evidence>
<dbReference type="Proteomes" id="UP000054821">
    <property type="component" value="Unassembled WGS sequence"/>
</dbReference>
<reference evidence="1 4" key="2">
    <citation type="submission" date="2017-02" db="EMBL/GenBank/DDBJ databases">
        <title>Genomes of Trichoderma spp. with biocontrol activity.</title>
        <authorList>
            <person name="Gardiner D."/>
            <person name="Kazan K."/>
            <person name="Vos C."/>
            <person name="Harvey P."/>
        </authorList>
    </citation>
    <scope>NUCLEOTIDE SEQUENCE [LARGE SCALE GENOMIC DNA]</scope>
    <source>
        <strain evidence="1 4">A5MH</strain>
    </source>
</reference>
<proteinExistence type="predicted"/>
<dbReference type="EMBL" id="JPDN02000018">
    <property type="protein sequence ID" value="PON25524.1"/>
    <property type="molecule type" value="Genomic_DNA"/>
</dbReference>